<organism evidence="1 2">
    <name type="scientific">Erwinia phage PhiEaH1</name>
    <dbReference type="NCBI Taxonomy" id="1401669"/>
    <lineage>
        <taxon>Viruses</taxon>
        <taxon>Duplodnaviria</taxon>
        <taxon>Heunggongvirae</taxon>
        <taxon>Uroviricota</taxon>
        <taxon>Caudoviricetes</taxon>
        <taxon>Chimalliviridae</taxon>
        <taxon>Iapetusvirus</taxon>
        <taxon>Iapetusvirus EaH1</taxon>
    </lineage>
</organism>
<keyword evidence="2" id="KW-1185">Reference proteome</keyword>
<protein>
    <submittedName>
        <fullName evidence="1">Uncharacterized protein</fullName>
    </submittedName>
</protein>
<dbReference type="Proteomes" id="UP000204235">
    <property type="component" value="Segment"/>
</dbReference>
<dbReference type="EMBL" id="KF623294">
    <property type="protein sequence ID" value="AGX01945.1"/>
    <property type="molecule type" value="Genomic_DNA"/>
</dbReference>
<reference evidence="1 2" key="1">
    <citation type="journal article" date="2014" name="FEMS Microbiol. Lett.">
        <title>The genome of the Erwinia amylovora phage PhiEaH1 reveals greater diversity and broadens the applicability of phages for the treatment of fire blight.</title>
        <authorList>
            <person name="Meczker K."/>
            <person name="Domotor D."/>
            <person name="Vass J."/>
            <person name="Rakhely G."/>
            <person name="Schneider G."/>
            <person name="Kovacs T."/>
        </authorList>
    </citation>
    <scope>NUCLEOTIDE SEQUENCE [LARGE SCALE GENOMIC DNA]</scope>
</reference>
<accession>W8D015</accession>
<sequence length="517" mass="55605">MLEQGGFGPLVLFSFFTPPGNGLNNLPFLSFLNGTLRMKIIFTVFNSQGELIDSPELQLFDEVTREQLVTALPSFRLGDAGHGITVRAKDFLKSTPDAAILEMLTDALNEAALLSDVQLEEVTDPHALLLAELNDTVVGEGDAQLKFVAVGDSQAAVFQLRDAADGLIFSLPLERGQIARATNVYNAIARINAAAEKWEMLQAAPAQDAKGQNPGVRMLTAADIQTMFSLTFPGFQIPQLDQVVEHPAPKIAEILAAYGEADSASNALTRETQLGDPQGTPAPVALSPAAIKPEDFNYDRDREEVARAYDVRFRGIIIDPKRDPFEGTYLPKDVVHMEGALHYLNGKLEWVKFPLAGNGGSWRIWLASVAGKRAVGGPNAPEVEIPPAGKPLSIRSELAKLAQTAPLAEKSNTTAVASASDAFYFNVKGTSALRVVLRGTNRVAAVEQGLVTFIQRELKSPSFHAMSNTFNVAGEVVGESVTVAVRTALQMLGLNDVTIDVEPTFLPLNGDYVGLAE</sequence>
<name>W8D015_9CAUD</name>
<evidence type="ECO:0000313" key="1">
    <source>
        <dbReference type="EMBL" id="AGX01945.1"/>
    </source>
</evidence>
<dbReference type="GeneID" id="18501112"/>
<evidence type="ECO:0000313" key="2">
    <source>
        <dbReference type="Proteomes" id="UP000204235"/>
    </source>
</evidence>
<proteinExistence type="predicted"/>
<dbReference type="KEGG" id="vg:18501112"/>
<dbReference type="RefSeq" id="YP_009010276.1">
    <property type="nucleotide sequence ID" value="NC_023610.1"/>
</dbReference>